<sequence length="91" mass="10049">MMSSMANLARIGILAGSAALVSMEANVLYSRNDCASECRKNCQCQEPKTAGQDYSNHEEDTNKPARKKSSPRMAPKFDGLNFYETLIASQR</sequence>
<accession>A0ABP0T8S7</accession>
<proteinExistence type="predicted"/>
<dbReference type="Proteomes" id="UP001497512">
    <property type="component" value="Chromosome 1"/>
</dbReference>
<organism evidence="3 4">
    <name type="scientific">Sphagnum troendelagicum</name>
    <dbReference type="NCBI Taxonomy" id="128251"/>
    <lineage>
        <taxon>Eukaryota</taxon>
        <taxon>Viridiplantae</taxon>
        <taxon>Streptophyta</taxon>
        <taxon>Embryophyta</taxon>
        <taxon>Bryophyta</taxon>
        <taxon>Sphagnophytina</taxon>
        <taxon>Sphagnopsida</taxon>
        <taxon>Sphagnales</taxon>
        <taxon>Sphagnaceae</taxon>
        <taxon>Sphagnum</taxon>
    </lineage>
</organism>
<reference evidence="3 4" key="1">
    <citation type="submission" date="2024-02" db="EMBL/GenBank/DDBJ databases">
        <authorList>
            <consortium name="ELIXIR-Norway"/>
            <consortium name="Elixir Norway"/>
        </authorList>
    </citation>
    <scope>NUCLEOTIDE SEQUENCE [LARGE SCALE GENOMIC DNA]</scope>
</reference>
<name>A0ABP0T8S7_9BRYO</name>
<dbReference type="EMBL" id="OZ019893">
    <property type="protein sequence ID" value="CAK9189963.1"/>
    <property type="molecule type" value="Genomic_DNA"/>
</dbReference>
<evidence type="ECO:0000313" key="4">
    <source>
        <dbReference type="Proteomes" id="UP001497512"/>
    </source>
</evidence>
<evidence type="ECO:0000256" key="1">
    <source>
        <dbReference type="SAM" id="MobiDB-lite"/>
    </source>
</evidence>
<protein>
    <submittedName>
        <fullName evidence="3">Uncharacterized protein</fullName>
    </submittedName>
</protein>
<evidence type="ECO:0000256" key="2">
    <source>
        <dbReference type="SAM" id="SignalP"/>
    </source>
</evidence>
<keyword evidence="4" id="KW-1185">Reference proteome</keyword>
<keyword evidence="2" id="KW-0732">Signal</keyword>
<evidence type="ECO:0000313" key="3">
    <source>
        <dbReference type="EMBL" id="CAK9189963.1"/>
    </source>
</evidence>
<gene>
    <name evidence="3" type="ORF">CSSPTR1EN2_LOCUS575</name>
</gene>
<feature type="region of interest" description="Disordered" evidence="1">
    <location>
        <begin position="47"/>
        <end position="76"/>
    </location>
</feature>
<feature type="signal peptide" evidence="2">
    <location>
        <begin position="1"/>
        <end position="19"/>
    </location>
</feature>
<feature type="chain" id="PRO_5045744732" evidence="2">
    <location>
        <begin position="20"/>
        <end position="91"/>
    </location>
</feature>